<dbReference type="EMBL" id="CP049886">
    <property type="protein sequence ID" value="QIL45868.1"/>
    <property type="molecule type" value="Genomic_DNA"/>
</dbReference>
<dbReference type="GO" id="GO:0016776">
    <property type="term" value="F:phosphotransferase activity, phosphate group as acceptor"/>
    <property type="evidence" value="ECO:0007669"/>
    <property type="project" value="UniProtKB-UniRule"/>
</dbReference>
<keyword evidence="3 5" id="KW-0547">Nucleotide-binding</keyword>
<keyword evidence="2 5" id="KW-0808">Transferase</keyword>
<dbReference type="InterPro" id="IPR005177">
    <property type="entry name" value="Kinase-pyrophosphorylase"/>
</dbReference>
<evidence type="ECO:0000313" key="6">
    <source>
        <dbReference type="EMBL" id="QIL45868.1"/>
    </source>
</evidence>
<dbReference type="RefSeq" id="WP_166006790.1">
    <property type="nucleotide sequence ID" value="NZ_CP049886.1"/>
</dbReference>
<comment type="similarity">
    <text evidence="5">Belongs to the pyruvate, phosphate/water dikinase regulatory protein family. PDRP subfamily.</text>
</comment>
<dbReference type="NCBIfam" id="NF003742">
    <property type="entry name" value="PRK05339.1"/>
    <property type="match status" value="1"/>
</dbReference>
<keyword evidence="4 5" id="KW-0418">Kinase</keyword>
<keyword evidence="7" id="KW-1185">Reference proteome</keyword>
<reference evidence="6 7" key="1">
    <citation type="submission" date="2020-03" db="EMBL/GenBank/DDBJ databases">
        <title>Vagococcus sp. nov., isolated from beetles.</title>
        <authorList>
            <person name="Hyun D.-W."/>
            <person name="Bae J.-W."/>
        </authorList>
    </citation>
    <scope>NUCLEOTIDE SEQUENCE [LARGE SCALE GENOMIC DNA]</scope>
    <source>
        <strain evidence="6 7">HDW17A</strain>
    </source>
</reference>
<dbReference type="GO" id="GO:0004674">
    <property type="term" value="F:protein serine/threonine kinase activity"/>
    <property type="evidence" value="ECO:0007669"/>
    <property type="project" value="UniProtKB-UniRule"/>
</dbReference>
<dbReference type="GO" id="GO:0043531">
    <property type="term" value="F:ADP binding"/>
    <property type="evidence" value="ECO:0007669"/>
    <property type="project" value="UniProtKB-UniRule"/>
</dbReference>
<dbReference type="InterPro" id="IPR026565">
    <property type="entry name" value="PPDK_reg"/>
</dbReference>
<evidence type="ECO:0000256" key="1">
    <source>
        <dbReference type="ARBA" id="ARBA00022527"/>
    </source>
</evidence>
<dbReference type="PANTHER" id="PTHR31756:SF3">
    <property type="entry name" value="PYRUVATE, PHOSPHATE DIKINASE REGULATORY PROTEIN 1, CHLOROPLASTIC"/>
    <property type="match status" value="1"/>
</dbReference>
<dbReference type="EC" id="2.7.4.27" evidence="5"/>
<comment type="catalytic activity">
    <reaction evidence="5">
        <text>N(tele)-phospho-L-histidyl/L-threonyl-[pyruvate, phosphate dikinase] + ADP = N(tele)-phospho-L-histidyl/O-phospho-L-threonyl-[pyruvate, phosphate dikinase] + AMP + H(+)</text>
        <dbReference type="Rhea" id="RHEA:43692"/>
        <dbReference type="Rhea" id="RHEA-COMP:10650"/>
        <dbReference type="Rhea" id="RHEA-COMP:10651"/>
        <dbReference type="ChEBI" id="CHEBI:15378"/>
        <dbReference type="ChEBI" id="CHEBI:30013"/>
        <dbReference type="ChEBI" id="CHEBI:61977"/>
        <dbReference type="ChEBI" id="CHEBI:83586"/>
        <dbReference type="ChEBI" id="CHEBI:456215"/>
        <dbReference type="ChEBI" id="CHEBI:456216"/>
        <dbReference type="EC" id="2.7.11.32"/>
    </reaction>
</comment>
<dbReference type="Pfam" id="PF03618">
    <property type="entry name" value="Kinase-PPPase"/>
    <property type="match status" value="1"/>
</dbReference>
<gene>
    <name evidence="6" type="ORF">G7081_01555</name>
</gene>
<evidence type="ECO:0000256" key="5">
    <source>
        <dbReference type="HAMAP-Rule" id="MF_00921"/>
    </source>
</evidence>
<dbReference type="HAMAP" id="MF_00921">
    <property type="entry name" value="PDRP"/>
    <property type="match status" value="1"/>
</dbReference>
<dbReference type="Proteomes" id="UP000500890">
    <property type="component" value="Chromosome"/>
</dbReference>
<dbReference type="EC" id="2.7.11.32" evidence="5"/>
<comment type="catalytic activity">
    <reaction evidence="5">
        <text>N(tele)-phospho-L-histidyl/O-phospho-L-threonyl-[pyruvate, phosphate dikinase] + phosphate + H(+) = N(tele)-phospho-L-histidyl/L-threonyl-[pyruvate, phosphate dikinase] + diphosphate</text>
        <dbReference type="Rhea" id="RHEA:43696"/>
        <dbReference type="Rhea" id="RHEA-COMP:10650"/>
        <dbReference type="Rhea" id="RHEA-COMP:10651"/>
        <dbReference type="ChEBI" id="CHEBI:15378"/>
        <dbReference type="ChEBI" id="CHEBI:30013"/>
        <dbReference type="ChEBI" id="CHEBI:33019"/>
        <dbReference type="ChEBI" id="CHEBI:43474"/>
        <dbReference type="ChEBI" id="CHEBI:61977"/>
        <dbReference type="ChEBI" id="CHEBI:83586"/>
        <dbReference type="EC" id="2.7.4.27"/>
    </reaction>
</comment>
<evidence type="ECO:0000256" key="2">
    <source>
        <dbReference type="ARBA" id="ARBA00022679"/>
    </source>
</evidence>
<evidence type="ECO:0000256" key="3">
    <source>
        <dbReference type="ARBA" id="ARBA00022741"/>
    </source>
</evidence>
<proteinExistence type="inferred from homology"/>
<accession>A0A6G8ALD2</accession>
<evidence type="ECO:0000256" key="4">
    <source>
        <dbReference type="ARBA" id="ARBA00022777"/>
    </source>
</evidence>
<dbReference type="PANTHER" id="PTHR31756">
    <property type="entry name" value="PYRUVATE, PHOSPHATE DIKINASE REGULATORY PROTEIN 1, CHLOROPLASTIC"/>
    <property type="match status" value="1"/>
</dbReference>
<dbReference type="AlphaFoldDB" id="A0A6G8ALD2"/>
<comment type="function">
    <text evidence="5">Bifunctional serine/threonine kinase and phosphorylase involved in the regulation of the pyruvate, phosphate dikinase (PPDK) by catalyzing its phosphorylation/dephosphorylation.</text>
</comment>
<evidence type="ECO:0000313" key="7">
    <source>
        <dbReference type="Proteomes" id="UP000500890"/>
    </source>
</evidence>
<dbReference type="KEGG" id="vah:G7081_01555"/>
<dbReference type="GO" id="GO:0005524">
    <property type="term" value="F:ATP binding"/>
    <property type="evidence" value="ECO:0007669"/>
    <property type="project" value="InterPro"/>
</dbReference>
<protein>
    <recommendedName>
        <fullName evidence="5">Putative pyruvate, phosphate dikinase regulatory protein</fullName>
        <shortName evidence="5">PPDK regulatory protein</shortName>
        <ecNumber evidence="5">2.7.11.32</ecNumber>
        <ecNumber evidence="5">2.7.4.27</ecNumber>
    </recommendedName>
</protein>
<name>A0A6G8ALD2_9ENTE</name>
<feature type="binding site" evidence="5">
    <location>
        <begin position="151"/>
        <end position="158"/>
    </location>
    <ligand>
        <name>ADP</name>
        <dbReference type="ChEBI" id="CHEBI:456216"/>
    </ligand>
</feature>
<sequence>MAKPITIYIISDSVGETIQKNINAVLAQFNSVTERQVRRFPFVTSEKELANILKDALSEEAIVATTLVSQKLNKQLADFSKETGLQYVDYMSPLTKLISEQIQQEPTENPGAIYQMNERYFKQAEAVEFAVRYDDGKNPKGFSEADLIILGVSRTSKTPLSMYLANKSYKVANLPLIPEVSLPVELTVVPEQKVIGLIGSAEYIEKIRRSRLRSLGLSENVSYVNAERIQEEIDYAKEVYKKLDALVVNIDHKAVEEIASEIEERLD</sequence>
<organism evidence="6 7">
    <name type="scientific">Vagococcus coleopterorum</name>
    <dbReference type="NCBI Taxonomy" id="2714946"/>
    <lineage>
        <taxon>Bacteria</taxon>
        <taxon>Bacillati</taxon>
        <taxon>Bacillota</taxon>
        <taxon>Bacilli</taxon>
        <taxon>Lactobacillales</taxon>
        <taxon>Enterococcaceae</taxon>
        <taxon>Vagococcus</taxon>
    </lineage>
</organism>
<keyword evidence="1 5" id="KW-0723">Serine/threonine-protein kinase</keyword>